<feature type="chain" id="PRO_5028961012" evidence="1">
    <location>
        <begin position="17"/>
        <end position="359"/>
    </location>
</feature>
<feature type="domain" description="CobW/HypB/UreG nucleotide-binding" evidence="2">
    <location>
        <begin position="4"/>
        <end position="166"/>
    </location>
</feature>
<keyword evidence="1" id="KW-0732">Signal</keyword>
<name>A0A7G2CQV8_9TRYP</name>
<evidence type="ECO:0000313" key="4">
    <source>
        <dbReference type="Proteomes" id="UP000515908"/>
    </source>
</evidence>
<reference evidence="3 4" key="1">
    <citation type="submission" date="2020-08" db="EMBL/GenBank/DDBJ databases">
        <authorList>
            <person name="Newling K."/>
            <person name="Davey J."/>
            <person name="Forrester S."/>
        </authorList>
    </citation>
    <scope>NUCLEOTIDE SEQUENCE [LARGE SCALE GENOMIC DNA]</scope>
    <source>
        <strain evidence="4">Crithidia deanei Carvalho (ATCC PRA-265)</strain>
    </source>
</reference>
<protein>
    <submittedName>
        <fullName evidence="3">CobW/HypB/UreG, nucleotide-binding domain/Cobalamin synthesis protein cobW C-terminal domain containing protein, putative</fullName>
    </submittedName>
</protein>
<feature type="signal peptide" evidence="1">
    <location>
        <begin position="1"/>
        <end position="16"/>
    </location>
</feature>
<accession>A0A7G2CQV8</accession>
<dbReference type="EMBL" id="LR877161">
    <property type="protein sequence ID" value="CAD2220572.1"/>
    <property type="molecule type" value="Genomic_DNA"/>
</dbReference>
<dbReference type="Pfam" id="PF02492">
    <property type="entry name" value="cobW"/>
    <property type="match status" value="1"/>
</dbReference>
<dbReference type="Gene3D" id="3.40.50.300">
    <property type="entry name" value="P-loop containing nucleotide triphosphate hydrolases"/>
    <property type="match status" value="1"/>
</dbReference>
<dbReference type="VEuPathDB" id="TriTrypDB:ADEAN_000809400"/>
<organism evidence="3 4">
    <name type="scientific">Angomonas deanei</name>
    <dbReference type="NCBI Taxonomy" id="59799"/>
    <lineage>
        <taxon>Eukaryota</taxon>
        <taxon>Discoba</taxon>
        <taxon>Euglenozoa</taxon>
        <taxon>Kinetoplastea</taxon>
        <taxon>Metakinetoplastina</taxon>
        <taxon>Trypanosomatida</taxon>
        <taxon>Trypanosomatidae</taxon>
        <taxon>Strigomonadinae</taxon>
        <taxon>Angomonas</taxon>
    </lineage>
</organism>
<keyword evidence="4" id="KW-1185">Reference proteome</keyword>
<dbReference type="PANTHER" id="PTHR43603:SF1">
    <property type="entry name" value="ZINC-REGULATED GTPASE METALLOPROTEIN ACTIVATOR 1"/>
    <property type="match status" value="1"/>
</dbReference>
<dbReference type="InterPro" id="IPR027417">
    <property type="entry name" value="P-loop_NTPase"/>
</dbReference>
<dbReference type="AlphaFoldDB" id="A0A7G2CQV8"/>
<dbReference type="Proteomes" id="UP000515908">
    <property type="component" value="Chromosome 17"/>
</dbReference>
<sequence>MLQVCLIFGFLGAGKTTILQKVVPTLPDEKILLVVNDFSDNNVDAFGFTDSETRRVKGLSGGCVCCNLLGDLVQLLTNAHADGFTYAFVECTGVSDTAPVVATLGALPALKNIVEVDCVLSVVSAAFADHLRQQSDAGDSVSSLKRTQLLGSNVILINNWESFPNVSPSLCAEWSGTIKRLTTLSNPSLRVFFTNEAYFAFKELIFRRHLFSQDGSLAFFLKAFGDDGGTLGEFSGRESLAGEVEKLGLVCHTYHWRRPLNIERLTTSLNTALGKCMLRSVWRSKGFFMGVEDHHIKQFRWQSAGRNFDFGEVAQPYVSMRSGELTYDFIVVFIGDFDASVKEKELSDFLLCVQNDDMT</sequence>
<gene>
    <name evidence="3" type="ORF">ADEAN_000809400</name>
</gene>
<evidence type="ECO:0000259" key="2">
    <source>
        <dbReference type="Pfam" id="PF02492"/>
    </source>
</evidence>
<dbReference type="SUPFAM" id="SSF52540">
    <property type="entry name" value="P-loop containing nucleoside triphosphate hydrolases"/>
    <property type="match status" value="1"/>
</dbReference>
<dbReference type="PANTHER" id="PTHR43603">
    <property type="entry name" value="COBW DOMAIN-CONTAINING PROTEIN DDB_G0274527"/>
    <property type="match status" value="1"/>
</dbReference>
<evidence type="ECO:0000256" key="1">
    <source>
        <dbReference type="SAM" id="SignalP"/>
    </source>
</evidence>
<proteinExistence type="predicted"/>
<dbReference type="InterPro" id="IPR003495">
    <property type="entry name" value="CobW/HypB/UreG_nucleotide-bd"/>
</dbReference>
<evidence type="ECO:0000313" key="3">
    <source>
        <dbReference type="EMBL" id="CAD2220572.1"/>
    </source>
</evidence>
<dbReference type="InterPro" id="IPR051927">
    <property type="entry name" value="Zn_Chap_cDPG_Synth"/>
</dbReference>